<dbReference type="InterPro" id="IPR006258">
    <property type="entry name" value="Lipoamide_DH"/>
</dbReference>
<dbReference type="InterPro" id="IPR001100">
    <property type="entry name" value="Pyr_nuc-diS_OxRdtase"/>
</dbReference>
<dbReference type="InterPro" id="IPR050151">
    <property type="entry name" value="Class-I_Pyr_Nuc-Dis_Oxidored"/>
</dbReference>
<feature type="binding site" evidence="9">
    <location>
        <position position="243"/>
    </location>
    <ligand>
        <name>NAD(+)</name>
        <dbReference type="ChEBI" id="CHEBI:57540"/>
    </ligand>
</feature>
<keyword evidence="7 11" id="KW-0676">Redox-active center</keyword>
<evidence type="ECO:0000256" key="6">
    <source>
        <dbReference type="ARBA" id="ARBA00023157"/>
    </source>
</evidence>
<dbReference type="PANTHER" id="PTHR22912">
    <property type="entry name" value="DISULFIDE OXIDOREDUCTASE"/>
    <property type="match status" value="1"/>
</dbReference>
<name>A0A0M0JTR9_9EUKA</name>
<evidence type="ECO:0000256" key="10">
    <source>
        <dbReference type="PIRSR" id="PIRSR000350-4"/>
    </source>
</evidence>
<evidence type="ECO:0000256" key="5">
    <source>
        <dbReference type="ARBA" id="ARBA00023027"/>
    </source>
</evidence>
<dbReference type="EMBL" id="JWZX01002297">
    <property type="protein sequence ID" value="KOO30081.1"/>
    <property type="molecule type" value="Genomic_DNA"/>
</dbReference>
<dbReference type="GO" id="GO:0006103">
    <property type="term" value="P:2-oxoglutarate metabolic process"/>
    <property type="evidence" value="ECO:0007669"/>
    <property type="project" value="TreeGrafter"/>
</dbReference>
<comment type="miscellaneous">
    <text evidence="11">The active site is a redox-active disulfide bond.</text>
</comment>
<comment type="cofactor">
    <cofactor evidence="9 11">
        <name>FAD</name>
        <dbReference type="ChEBI" id="CHEBI:57692"/>
    </cofactor>
    <text evidence="9 11">Binds 1 FAD per subunit.</text>
</comment>
<evidence type="ECO:0000256" key="1">
    <source>
        <dbReference type="ARBA" id="ARBA00007532"/>
    </source>
</evidence>
<dbReference type="InterPro" id="IPR023753">
    <property type="entry name" value="FAD/NAD-binding_dom"/>
</dbReference>
<organism evidence="14 15">
    <name type="scientific">Chrysochromulina tobinii</name>
    <dbReference type="NCBI Taxonomy" id="1460289"/>
    <lineage>
        <taxon>Eukaryota</taxon>
        <taxon>Haptista</taxon>
        <taxon>Haptophyta</taxon>
        <taxon>Prymnesiophyceae</taxon>
        <taxon>Prymnesiales</taxon>
        <taxon>Chrysochromulinaceae</taxon>
        <taxon>Chrysochromulina</taxon>
    </lineage>
</organism>
<feature type="binding site" evidence="9">
    <location>
        <begin position="183"/>
        <end position="185"/>
    </location>
    <ligand>
        <name>FAD</name>
        <dbReference type="ChEBI" id="CHEBI:57692"/>
    </ligand>
</feature>
<keyword evidence="5 9" id="KW-0520">NAD</keyword>
<keyword evidence="6" id="KW-1015">Disulfide bond</keyword>
<evidence type="ECO:0000256" key="3">
    <source>
        <dbReference type="ARBA" id="ARBA00022827"/>
    </source>
</evidence>
<evidence type="ECO:0000256" key="2">
    <source>
        <dbReference type="ARBA" id="ARBA00022630"/>
    </source>
</evidence>
<dbReference type="Pfam" id="PF02852">
    <property type="entry name" value="Pyr_redox_dim"/>
    <property type="match status" value="1"/>
</dbReference>
<dbReference type="GO" id="GO:0050660">
    <property type="term" value="F:flavin adenine dinucleotide binding"/>
    <property type="evidence" value="ECO:0007669"/>
    <property type="project" value="InterPro"/>
</dbReference>
<keyword evidence="4 11" id="KW-0560">Oxidoreductase</keyword>
<evidence type="ECO:0000256" key="9">
    <source>
        <dbReference type="PIRSR" id="PIRSR000350-3"/>
    </source>
</evidence>
<dbReference type="GO" id="GO:0004148">
    <property type="term" value="F:dihydrolipoyl dehydrogenase (NADH) activity"/>
    <property type="evidence" value="ECO:0007669"/>
    <property type="project" value="UniProtKB-EC"/>
</dbReference>
<feature type="binding site" evidence="9">
    <location>
        <position position="89"/>
    </location>
    <ligand>
        <name>FAD</name>
        <dbReference type="ChEBI" id="CHEBI:57692"/>
    </ligand>
</feature>
<accession>A0A0M0JTR9</accession>
<dbReference type="PIRSF" id="PIRSF000350">
    <property type="entry name" value="Mercury_reductase_MerA"/>
    <property type="match status" value="1"/>
</dbReference>
<evidence type="ECO:0000256" key="11">
    <source>
        <dbReference type="RuleBase" id="RU003692"/>
    </source>
</evidence>
<dbReference type="GO" id="GO:0045252">
    <property type="term" value="C:oxoglutarate dehydrogenase complex"/>
    <property type="evidence" value="ECO:0007669"/>
    <property type="project" value="TreeGrafter"/>
</dbReference>
<feature type="binding site" evidence="9">
    <location>
        <begin position="360"/>
        <end position="363"/>
    </location>
    <ligand>
        <name>FAD</name>
        <dbReference type="ChEBI" id="CHEBI:57692"/>
    </ligand>
</feature>
<feature type="domain" description="Pyridine nucleotide-disulphide oxidoreductase dimerisation" evidence="12">
    <location>
        <begin position="388"/>
        <end position="497"/>
    </location>
</feature>
<dbReference type="FunFam" id="3.50.50.60:FF:000001">
    <property type="entry name" value="Dihydrolipoyl dehydrogenase, mitochondrial"/>
    <property type="match status" value="1"/>
</dbReference>
<dbReference type="Proteomes" id="UP000037460">
    <property type="component" value="Unassembled WGS sequence"/>
</dbReference>
<dbReference type="InterPro" id="IPR016156">
    <property type="entry name" value="FAD/NAD-linked_Rdtase_dimer_sf"/>
</dbReference>
<feature type="binding site" evidence="9">
    <location>
        <begin position="220"/>
        <end position="227"/>
    </location>
    <ligand>
        <name>NAD(+)</name>
        <dbReference type="ChEBI" id="CHEBI:57540"/>
    </ligand>
</feature>
<dbReference type="GO" id="GO:0005739">
    <property type="term" value="C:mitochondrion"/>
    <property type="evidence" value="ECO:0007669"/>
    <property type="project" value="TreeGrafter"/>
</dbReference>
<feature type="domain" description="FAD/NAD(P)-binding" evidence="13">
    <location>
        <begin position="42"/>
        <end position="369"/>
    </location>
</feature>
<keyword evidence="2 11" id="KW-0285">Flavoprotein</keyword>
<dbReference type="SUPFAM" id="SSF51905">
    <property type="entry name" value="FAD/NAD(P)-binding domain"/>
    <property type="match status" value="1"/>
</dbReference>
<dbReference type="EC" id="1.8.1.4" evidence="11"/>
<dbReference type="FunFam" id="3.30.390.30:FF:000001">
    <property type="entry name" value="Dihydrolipoyl dehydrogenase"/>
    <property type="match status" value="1"/>
</dbReference>
<evidence type="ECO:0000313" key="15">
    <source>
        <dbReference type="Proteomes" id="UP000037460"/>
    </source>
</evidence>
<dbReference type="PRINTS" id="PR00368">
    <property type="entry name" value="FADPNR"/>
</dbReference>
<comment type="similarity">
    <text evidence="1 11">Belongs to the class-I pyridine nucleotide-disulfide oxidoreductase family.</text>
</comment>
<dbReference type="AlphaFoldDB" id="A0A0M0JTR9"/>
<keyword evidence="15" id="KW-1185">Reference proteome</keyword>
<reference evidence="15" key="1">
    <citation type="journal article" date="2015" name="PLoS Genet.">
        <title>Genome Sequence and Transcriptome Analyses of Chrysochromulina tobin: Metabolic Tools for Enhanced Algal Fitness in the Prominent Order Prymnesiales (Haptophyceae).</title>
        <authorList>
            <person name="Hovde B.T."/>
            <person name="Deodato C.R."/>
            <person name="Hunsperger H.M."/>
            <person name="Ryken S.A."/>
            <person name="Yost W."/>
            <person name="Jha R.K."/>
            <person name="Patterson J."/>
            <person name="Monnat R.J. Jr."/>
            <person name="Barlow S.B."/>
            <person name="Starkenburg S.R."/>
            <person name="Cattolico R.A."/>
        </authorList>
    </citation>
    <scope>NUCLEOTIDE SEQUENCE</scope>
    <source>
        <strain evidence="15">CCMP291</strain>
    </source>
</reference>
<dbReference type="SUPFAM" id="SSF55424">
    <property type="entry name" value="FAD/NAD-linked reductases, dimerisation (C-terminal) domain"/>
    <property type="match status" value="1"/>
</dbReference>
<evidence type="ECO:0000256" key="8">
    <source>
        <dbReference type="PIRSR" id="PIRSR000350-2"/>
    </source>
</evidence>
<comment type="caution">
    <text evidence="14">The sequence shown here is derived from an EMBL/GenBank/DDBJ whole genome shotgun (WGS) entry which is preliminary data.</text>
</comment>
<dbReference type="InterPro" id="IPR012999">
    <property type="entry name" value="Pyr_OxRdtase_I_AS"/>
</dbReference>
<evidence type="ECO:0000259" key="12">
    <source>
        <dbReference type="Pfam" id="PF02852"/>
    </source>
</evidence>
<keyword evidence="3 9" id="KW-0274">FAD</keyword>
<feature type="binding site" evidence="9">
    <location>
        <position position="153"/>
    </location>
    <ligand>
        <name>FAD</name>
        <dbReference type="ChEBI" id="CHEBI:57692"/>
    </ligand>
</feature>
<dbReference type="InterPro" id="IPR004099">
    <property type="entry name" value="Pyr_nucl-diS_OxRdtase_dimer"/>
</dbReference>
<dbReference type="OrthoDB" id="361797at2759"/>
<evidence type="ECO:0000259" key="13">
    <source>
        <dbReference type="Pfam" id="PF07992"/>
    </source>
</evidence>
<dbReference type="Gene3D" id="3.50.50.60">
    <property type="entry name" value="FAD/NAD(P)-binding domain"/>
    <property type="match status" value="2"/>
</dbReference>
<keyword evidence="9" id="KW-0547">Nucleotide-binding</keyword>
<dbReference type="PANTHER" id="PTHR22912:SF151">
    <property type="entry name" value="DIHYDROLIPOYL DEHYDROGENASE, MITOCHONDRIAL"/>
    <property type="match status" value="1"/>
</dbReference>
<feature type="active site" description="Proton acceptor" evidence="8">
    <location>
        <position position="486"/>
    </location>
</feature>
<dbReference type="InterPro" id="IPR036188">
    <property type="entry name" value="FAD/NAD-bd_sf"/>
</dbReference>
<feature type="binding site" evidence="9">
    <location>
        <position position="354"/>
    </location>
    <ligand>
        <name>FAD</name>
        <dbReference type="ChEBI" id="CHEBI:57692"/>
    </ligand>
</feature>
<gene>
    <name evidence="14" type="ORF">Ctob_014280</name>
</gene>
<evidence type="ECO:0000313" key="14">
    <source>
        <dbReference type="EMBL" id="KOO30081.1"/>
    </source>
</evidence>
<sequence length="507" mass="53341">MLIFHSLRLARSSMPARSQLPRSALTALATRTRGLASAAEPYDVVIVGGGPGGYPAAIKAGQMGMKVACIEKRGRLGGTCLNVGCIPSKALLHSSHLYEEAAHGWGPHGISADNVKIDLAKLMSHKDKTVTGLTGGIEGLFKKYKVDYFKGTGEIVGAGSVKCHPMDGGAAQTLTAKNIVIATGSEPAKLNGVPVDEKTIVTSTGCLELTSIPKTLVVVGGGVIGLEMGSVWRRLGADVTVVEFLDGIGGPMDKEMAKTMERIFKKQGMKFKLKTKVNSAEVLPGGGARLHLDSVAGDKPETLDADIVLVSTGRVPNTVGLGLDKIGVKVNKRGQVEIDDHFATNVPGIYAIGDVVRGPMLAHKAEEEGIAIIEQIAGKGGHVNYDTIPGVIYTHPEVATVGKTEEELIKAGIEYKKGTFPFMANSRARANADTDGLVKMLACAKTDRVLGIHIIASNAGEMIAEGVLAMEYGASAEDIGRTCHAHPTMSEAFKEAAMATYDKPIHF</sequence>
<protein>
    <recommendedName>
        <fullName evidence="11">Dihydrolipoyl dehydrogenase</fullName>
        <ecNumber evidence="11">1.8.1.4</ecNumber>
    </recommendedName>
</protein>
<dbReference type="Gene3D" id="3.30.390.30">
    <property type="match status" value="1"/>
</dbReference>
<feature type="disulfide bond" description="Redox-active" evidence="10">
    <location>
        <begin position="80"/>
        <end position="85"/>
    </location>
</feature>
<dbReference type="Pfam" id="PF07992">
    <property type="entry name" value="Pyr_redox_2"/>
    <property type="match status" value="1"/>
</dbReference>
<dbReference type="PRINTS" id="PR00411">
    <property type="entry name" value="PNDRDTASEI"/>
</dbReference>
<dbReference type="NCBIfam" id="TIGR01350">
    <property type="entry name" value="lipoamide_DH"/>
    <property type="match status" value="1"/>
</dbReference>
<proteinExistence type="inferred from homology"/>
<evidence type="ECO:0000256" key="7">
    <source>
        <dbReference type="ARBA" id="ARBA00023284"/>
    </source>
</evidence>
<comment type="catalytic activity">
    <reaction evidence="11">
        <text>N(6)-[(R)-dihydrolipoyl]-L-lysyl-[protein] + NAD(+) = N(6)-[(R)-lipoyl]-L-lysyl-[protein] + NADH + H(+)</text>
        <dbReference type="Rhea" id="RHEA:15045"/>
        <dbReference type="Rhea" id="RHEA-COMP:10474"/>
        <dbReference type="Rhea" id="RHEA-COMP:10475"/>
        <dbReference type="ChEBI" id="CHEBI:15378"/>
        <dbReference type="ChEBI" id="CHEBI:57540"/>
        <dbReference type="ChEBI" id="CHEBI:57945"/>
        <dbReference type="ChEBI" id="CHEBI:83099"/>
        <dbReference type="ChEBI" id="CHEBI:83100"/>
        <dbReference type="EC" id="1.8.1.4"/>
    </reaction>
</comment>
<evidence type="ECO:0000256" key="4">
    <source>
        <dbReference type="ARBA" id="ARBA00023002"/>
    </source>
</evidence>
<feature type="binding site" evidence="9">
    <location>
        <position position="313"/>
    </location>
    <ligand>
        <name>NAD(+)</name>
        <dbReference type="ChEBI" id="CHEBI:57540"/>
    </ligand>
</feature>
<dbReference type="PROSITE" id="PS00076">
    <property type="entry name" value="PYRIDINE_REDOX_1"/>
    <property type="match status" value="1"/>
</dbReference>